<comment type="similarity">
    <text evidence="1">Belongs to the ATG10 family.</text>
</comment>
<evidence type="ECO:0000256" key="2">
    <source>
        <dbReference type="ARBA" id="ARBA00021099"/>
    </source>
</evidence>
<proteinExistence type="inferred from homology"/>
<dbReference type="GO" id="GO:0061651">
    <property type="term" value="F:Atg12 conjugating enzyme activity"/>
    <property type="evidence" value="ECO:0007669"/>
    <property type="project" value="TreeGrafter"/>
</dbReference>
<dbReference type="PANTHER" id="PTHR14957">
    <property type="entry name" value="UBIQUITIN-LIKE-CONJUGATING ENZYME ATG10"/>
    <property type="match status" value="1"/>
</dbReference>
<dbReference type="EMBL" id="JABCKV010000084">
    <property type="protein sequence ID" value="KAG5644057.1"/>
    <property type="molecule type" value="Genomic_DNA"/>
</dbReference>
<evidence type="ECO:0000256" key="7">
    <source>
        <dbReference type="ARBA" id="ARBA00029833"/>
    </source>
</evidence>
<keyword evidence="4" id="KW-0833">Ubl conjugation pathway</keyword>
<dbReference type="GO" id="GO:0000045">
    <property type="term" value="P:autophagosome assembly"/>
    <property type="evidence" value="ECO:0007669"/>
    <property type="project" value="TreeGrafter"/>
</dbReference>
<evidence type="ECO:0000256" key="4">
    <source>
        <dbReference type="ARBA" id="ARBA00022786"/>
    </source>
</evidence>
<organism evidence="8 9">
    <name type="scientific">Asterophora parasitica</name>
    <dbReference type="NCBI Taxonomy" id="117018"/>
    <lineage>
        <taxon>Eukaryota</taxon>
        <taxon>Fungi</taxon>
        <taxon>Dikarya</taxon>
        <taxon>Basidiomycota</taxon>
        <taxon>Agaricomycotina</taxon>
        <taxon>Agaricomycetes</taxon>
        <taxon>Agaricomycetidae</taxon>
        <taxon>Agaricales</taxon>
        <taxon>Tricholomatineae</taxon>
        <taxon>Lyophyllaceae</taxon>
        <taxon>Asterophora</taxon>
    </lineage>
</organism>
<evidence type="ECO:0000313" key="9">
    <source>
        <dbReference type="Proteomes" id="UP000775547"/>
    </source>
</evidence>
<evidence type="ECO:0000256" key="3">
    <source>
        <dbReference type="ARBA" id="ARBA00022679"/>
    </source>
</evidence>
<keyword evidence="5" id="KW-0813">Transport</keyword>
<dbReference type="OrthoDB" id="4089664at2759"/>
<gene>
    <name evidence="8" type="ORF">DXG03_009147</name>
</gene>
<dbReference type="Proteomes" id="UP000775547">
    <property type="component" value="Unassembled WGS sequence"/>
</dbReference>
<dbReference type="Pfam" id="PF03987">
    <property type="entry name" value="Autophagy_act_C"/>
    <property type="match status" value="1"/>
</dbReference>
<dbReference type="GO" id="GO:0000422">
    <property type="term" value="P:autophagy of mitochondrion"/>
    <property type="evidence" value="ECO:0007669"/>
    <property type="project" value="TreeGrafter"/>
</dbReference>
<keyword evidence="3" id="KW-0808">Transferase</keyword>
<sequence length="212" mass="24071">MLTRDQFEIACKQLIAAKSLVDARRGWSWNEHPVRWYSPQFIYVSLISAMKVGAQIRLLVPDLDIDLEESFTEEDDAATVVAPESFVSRQYIVYSATFQVPAFYFTMHDSKGAPLTLANLVSTSLFHPFAFEQTEVTTFGLTRPSSAFPMLSQGDHPTLGTPCWYLHPCETAPCVDELMSELDPEGYKEDQRLVRWLEMWFMVLGTAVDARS</sequence>
<dbReference type="AlphaFoldDB" id="A0A9P7G4Q6"/>
<accession>A0A9P7G4Q6</accession>
<name>A0A9P7G4Q6_9AGAR</name>
<dbReference type="GO" id="GO:0015031">
    <property type="term" value="P:protein transport"/>
    <property type="evidence" value="ECO:0007669"/>
    <property type="project" value="UniProtKB-KW"/>
</dbReference>
<evidence type="ECO:0000256" key="6">
    <source>
        <dbReference type="ARBA" id="ARBA00023006"/>
    </source>
</evidence>
<reference evidence="8" key="1">
    <citation type="submission" date="2020-07" db="EMBL/GenBank/DDBJ databases">
        <authorList>
            <person name="Nieuwenhuis M."/>
            <person name="Van De Peppel L.J.J."/>
        </authorList>
    </citation>
    <scope>NUCLEOTIDE SEQUENCE</scope>
    <source>
        <strain evidence="8">AP01</strain>
        <tissue evidence="8">Mycelium</tissue>
    </source>
</reference>
<dbReference type="GO" id="GO:0032446">
    <property type="term" value="P:protein modification by small protein conjugation"/>
    <property type="evidence" value="ECO:0007669"/>
    <property type="project" value="TreeGrafter"/>
</dbReference>
<evidence type="ECO:0000313" key="8">
    <source>
        <dbReference type="EMBL" id="KAG5644057.1"/>
    </source>
</evidence>
<reference evidence="8" key="2">
    <citation type="submission" date="2021-10" db="EMBL/GenBank/DDBJ databases">
        <title>Phylogenomics reveals ancestral predisposition of the termite-cultivated fungus Termitomyces towards a domesticated lifestyle.</title>
        <authorList>
            <person name="Auxier B."/>
            <person name="Grum-Grzhimaylo A."/>
            <person name="Cardenas M.E."/>
            <person name="Lodge J.D."/>
            <person name="Laessoe T."/>
            <person name="Pedersen O."/>
            <person name="Smith M.E."/>
            <person name="Kuyper T.W."/>
            <person name="Franco-Molano E.A."/>
            <person name="Baroni T.J."/>
            <person name="Aanen D.K."/>
        </authorList>
    </citation>
    <scope>NUCLEOTIDE SEQUENCE</scope>
    <source>
        <strain evidence="8">AP01</strain>
        <tissue evidence="8">Mycelium</tissue>
    </source>
</reference>
<comment type="caution">
    <text evidence="8">The sequence shown here is derived from an EMBL/GenBank/DDBJ whole genome shotgun (WGS) entry which is preliminary data.</text>
</comment>
<dbReference type="GO" id="GO:0005829">
    <property type="term" value="C:cytosol"/>
    <property type="evidence" value="ECO:0007669"/>
    <property type="project" value="TreeGrafter"/>
</dbReference>
<dbReference type="Gene3D" id="3.30.1460.50">
    <property type="match status" value="1"/>
</dbReference>
<keyword evidence="6" id="KW-0072">Autophagy</keyword>
<dbReference type="PANTHER" id="PTHR14957:SF1">
    <property type="entry name" value="UBIQUITIN-LIKE-CONJUGATING ENZYME ATG10"/>
    <property type="match status" value="1"/>
</dbReference>
<keyword evidence="9" id="KW-1185">Reference proteome</keyword>
<evidence type="ECO:0000256" key="5">
    <source>
        <dbReference type="ARBA" id="ARBA00022927"/>
    </source>
</evidence>
<keyword evidence="5" id="KW-0653">Protein transport</keyword>
<dbReference type="InterPro" id="IPR007135">
    <property type="entry name" value="Atg3/Atg10"/>
</dbReference>
<protein>
    <recommendedName>
        <fullName evidence="2">Ubiquitin-like-conjugating enzyme ATG10</fullName>
    </recommendedName>
    <alternativeName>
        <fullName evidence="7">Autophagy-related protein 10</fullName>
    </alternativeName>
</protein>
<evidence type="ECO:0000256" key="1">
    <source>
        <dbReference type="ARBA" id="ARBA00005696"/>
    </source>
</evidence>